<evidence type="ECO:0000313" key="3">
    <source>
        <dbReference type="Proteomes" id="UP000018852"/>
    </source>
</evidence>
<evidence type="ECO:0000313" key="2">
    <source>
        <dbReference type="EMBL" id="ETJ04318.1"/>
    </source>
</evidence>
<proteinExistence type="predicted"/>
<evidence type="ECO:0000256" key="1">
    <source>
        <dbReference type="SAM" id="MobiDB-lite"/>
    </source>
</evidence>
<gene>
    <name evidence="2" type="ORF">Q605_AUC00714G0002</name>
</gene>
<protein>
    <submittedName>
        <fullName evidence="2">Uncharacterized protein</fullName>
    </submittedName>
</protein>
<sequence length="85" mass="9037">MRDAGAYGIRGMTKPPVPGLSLPGPRAFVNEWPDLSAGFPNPAREPLPRRSDGFGLPKTRGCLGGGSVIRLPNPRDPFRPAAVTM</sequence>
<reference evidence="2 3" key="1">
    <citation type="submission" date="2013-12" db="EMBL/GenBank/DDBJ databases">
        <title>A Varibaculum cambriense genome reconstructed from a premature infant gut community with otherwise low bacterial novelty that shifts toward anaerobic metabolism during the third week of life.</title>
        <authorList>
            <person name="Brown C.T."/>
            <person name="Sharon I."/>
            <person name="Thomas B.C."/>
            <person name="Castelle C.J."/>
            <person name="Morowitz M.J."/>
            <person name="Banfield J.F."/>
        </authorList>
    </citation>
    <scope>NUCLEOTIDE SEQUENCE [LARGE SCALE GENOMIC DNA]</scope>
    <source>
        <strain evidence="3">DORA_12</strain>
    </source>
</reference>
<dbReference type="EMBL" id="AZLV01000714">
    <property type="protein sequence ID" value="ETJ04318.1"/>
    <property type="molecule type" value="Genomic_DNA"/>
</dbReference>
<organism evidence="2 3">
    <name type="scientific">Actinomyces urogenitalis DORA_12</name>
    <dbReference type="NCBI Taxonomy" id="1403939"/>
    <lineage>
        <taxon>Bacteria</taxon>
        <taxon>Bacillati</taxon>
        <taxon>Actinomycetota</taxon>
        <taxon>Actinomycetes</taxon>
        <taxon>Actinomycetales</taxon>
        <taxon>Actinomycetaceae</taxon>
        <taxon>Actinomyces</taxon>
    </lineage>
</organism>
<dbReference type="AlphaFoldDB" id="W1VE95"/>
<feature type="region of interest" description="Disordered" evidence="1">
    <location>
        <begin position="65"/>
        <end position="85"/>
    </location>
</feature>
<dbReference type="Proteomes" id="UP000018852">
    <property type="component" value="Unassembled WGS sequence"/>
</dbReference>
<accession>W1VE95</accession>
<name>W1VE95_9ACTO</name>
<comment type="caution">
    <text evidence="2">The sequence shown here is derived from an EMBL/GenBank/DDBJ whole genome shotgun (WGS) entry which is preliminary data.</text>
</comment>